<name>A0ABU9B8R9_9BURK</name>
<dbReference type="InterPro" id="IPR002347">
    <property type="entry name" value="SDR_fam"/>
</dbReference>
<keyword evidence="3" id="KW-1185">Reference proteome</keyword>
<proteinExistence type="inferred from homology"/>
<dbReference type="RefSeq" id="WP_341373194.1">
    <property type="nucleotide sequence ID" value="NZ_JBBUTF010000004.1"/>
</dbReference>
<evidence type="ECO:0000256" key="1">
    <source>
        <dbReference type="ARBA" id="ARBA00006484"/>
    </source>
</evidence>
<sequence>MAPSRPRDRVVLVTGGSRGIGLACARAFALTGARVAIAGRDPAHLHAAVDRLRGEGLHVLPLMADLARSDQALQMAASLVAQLGVADVVVNAMGGSGPVHVEAGEQPLDWWDAMQARLLPAMQALQALLPGMRSRGRGVVVNLAAALAPGAAARAIDRGATGLAAVGTLPVGPGRVMPGPEASAADALAQAGAALASRVAADGLRINTVLTPVLTGPPDEAAARRVADCVLFLAGPGAAAVNGATIAAGA</sequence>
<dbReference type="Pfam" id="PF00106">
    <property type="entry name" value="adh_short"/>
    <property type="match status" value="1"/>
</dbReference>
<accession>A0ABU9B8R9</accession>
<dbReference type="PANTHER" id="PTHR42879">
    <property type="entry name" value="3-OXOACYL-(ACYL-CARRIER-PROTEIN) REDUCTASE"/>
    <property type="match status" value="1"/>
</dbReference>
<dbReference type="EC" id="1.-.-.-" evidence="2"/>
<organism evidence="2 3">
    <name type="scientific">Pseudaquabacterium rugosum</name>
    <dbReference type="NCBI Taxonomy" id="2984194"/>
    <lineage>
        <taxon>Bacteria</taxon>
        <taxon>Pseudomonadati</taxon>
        <taxon>Pseudomonadota</taxon>
        <taxon>Betaproteobacteria</taxon>
        <taxon>Burkholderiales</taxon>
        <taxon>Sphaerotilaceae</taxon>
        <taxon>Pseudaquabacterium</taxon>
    </lineage>
</organism>
<keyword evidence="2" id="KW-0560">Oxidoreductase</keyword>
<comment type="caution">
    <text evidence="2">The sequence shown here is derived from an EMBL/GenBank/DDBJ whole genome shotgun (WGS) entry which is preliminary data.</text>
</comment>
<reference evidence="2 3" key="1">
    <citation type="submission" date="2024-04" db="EMBL/GenBank/DDBJ databases">
        <title>Novel species of the genus Ideonella isolated from streams.</title>
        <authorList>
            <person name="Lu H."/>
        </authorList>
    </citation>
    <scope>NUCLEOTIDE SEQUENCE [LARGE SCALE GENOMIC DNA]</scope>
    <source>
        <strain evidence="2 3">BYS139W</strain>
    </source>
</reference>
<protein>
    <submittedName>
        <fullName evidence="2">SDR family oxidoreductase</fullName>
        <ecNumber evidence="2">1.-.-.-</ecNumber>
    </submittedName>
</protein>
<dbReference type="PANTHER" id="PTHR42879:SF6">
    <property type="entry name" value="NADPH-DEPENDENT REDUCTASE BACG"/>
    <property type="match status" value="1"/>
</dbReference>
<dbReference type="Proteomes" id="UP001368500">
    <property type="component" value="Unassembled WGS sequence"/>
</dbReference>
<dbReference type="GO" id="GO:0016491">
    <property type="term" value="F:oxidoreductase activity"/>
    <property type="evidence" value="ECO:0007669"/>
    <property type="project" value="UniProtKB-KW"/>
</dbReference>
<gene>
    <name evidence="2" type="ORF">AACH11_05505</name>
</gene>
<dbReference type="InterPro" id="IPR036291">
    <property type="entry name" value="NAD(P)-bd_dom_sf"/>
</dbReference>
<evidence type="ECO:0000313" key="3">
    <source>
        <dbReference type="Proteomes" id="UP001368500"/>
    </source>
</evidence>
<dbReference type="PRINTS" id="PR00081">
    <property type="entry name" value="GDHRDH"/>
</dbReference>
<dbReference type="InterPro" id="IPR050259">
    <property type="entry name" value="SDR"/>
</dbReference>
<dbReference type="CDD" id="cd05233">
    <property type="entry name" value="SDR_c"/>
    <property type="match status" value="1"/>
</dbReference>
<dbReference type="EMBL" id="JBBUTF010000004">
    <property type="protein sequence ID" value="MEK8025412.1"/>
    <property type="molecule type" value="Genomic_DNA"/>
</dbReference>
<dbReference type="SUPFAM" id="SSF51735">
    <property type="entry name" value="NAD(P)-binding Rossmann-fold domains"/>
    <property type="match status" value="1"/>
</dbReference>
<evidence type="ECO:0000313" key="2">
    <source>
        <dbReference type="EMBL" id="MEK8025412.1"/>
    </source>
</evidence>
<dbReference type="Gene3D" id="3.40.50.720">
    <property type="entry name" value="NAD(P)-binding Rossmann-like Domain"/>
    <property type="match status" value="1"/>
</dbReference>
<comment type="similarity">
    <text evidence="1">Belongs to the short-chain dehydrogenases/reductases (SDR) family.</text>
</comment>